<dbReference type="Pfam" id="PF20603">
    <property type="entry name" value="Bact_hydrolase"/>
    <property type="match status" value="1"/>
</dbReference>
<dbReference type="AlphaFoldDB" id="A0A1T5AJL8"/>
<organism evidence="1 2">
    <name type="scientific">Acetoanaerobium noterae</name>
    <dbReference type="NCBI Taxonomy" id="745369"/>
    <lineage>
        <taxon>Bacteria</taxon>
        <taxon>Bacillati</taxon>
        <taxon>Bacillota</taxon>
        <taxon>Clostridia</taxon>
        <taxon>Peptostreptococcales</taxon>
        <taxon>Filifactoraceae</taxon>
        <taxon>Acetoanaerobium</taxon>
    </lineage>
</organism>
<evidence type="ECO:0008006" key="3">
    <source>
        <dbReference type="Google" id="ProtNLM"/>
    </source>
</evidence>
<dbReference type="InterPro" id="IPR046766">
    <property type="entry name" value="Bact_hydrolase"/>
</dbReference>
<dbReference type="EMBL" id="FUYN01000002">
    <property type="protein sequence ID" value="SKB34793.1"/>
    <property type="molecule type" value="Genomic_DNA"/>
</dbReference>
<keyword evidence="2" id="KW-1185">Reference proteome</keyword>
<evidence type="ECO:0000313" key="1">
    <source>
        <dbReference type="EMBL" id="SKB34793.1"/>
    </source>
</evidence>
<gene>
    <name evidence="1" type="ORF">SAMN02745120_0952</name>
</gene>
<dbReference type="Proteomes" id="UP000243406">
    <property type="component" value="Unassembled WGS sequence"/>
</dbReference>
<dbReference type="OrthoDB" id="1092674at2"/>
<accession>A0A1T5AJL8</accession>
<name>A0A1T5AJL8_9FIRM</name>
<sequence length="170" mass="19544">MEINNSLPIIDYSDNETGCCPKFHPENWDEKIFNFDELKFIKASTKSFMHMPITMGSVMTKTFGAIQGAKAETTEQYLILSKDISSWKSDHYFLVASDVPGYESLSLKGNYYAKVYDGAFKELPKWMNEFEELLKSRGYSSHDMMAFYTTCPKCAIHYGHNYIVLFSKVS</sequence>
<reference evidence="2" key="1">
    <citation type="submission" date="2017-02" db="EMBL/GenBank/DDBJ databases">
        <authorList>
            <person name="Varghese N."/>
            <person name="Submissions S."/>
        </authorList>
    </citation>
    <scope>NUCLEOTIDE SEQUENCE [LARGE SCALE GENOMIC DNA]</scope>
    <source>
        <strain evidence="2">ATCC 35199</strain>
    </source>
</reference>
<evidence type="ECO:0000313" key="2">
    <source>
        <dbReference type="Proteomes" id="UP000243406"/>
    </source>
</evidence>
<dbReference type="RefSeq" id="WP_079588899.1">
    <property type="nucleotide sequence ID" value="NZ_FUYN01000002.1"/>
</dbReference>
<proteinExistence type="predicted"/>
<protein>
    <recommendedName>
        <fullName evidence="3">GyrI-like small molecule binding domain-containing protein</fullName>
    </recommendedName>
</protein>